<organism evidence="4 5">
    <name type="scientific">Pseudaestuariivita atlantica</name>
    <dbReference type="NCBI Taxonomy" id="1317121"/>
    <lineage>
        <taxon>Bacteria</taxon>
        <taxon>Pseudomonadati</taxon>
        <taxon>Pseudomonadota</taxon>
        <taxon>Alphaproteobacteria</taxon>
        <taxon>Rhodobacterales</taxon>
        <taxon>Paracoccaceae</taxon>
        <taxon>Pseudaestuariivita</taxon>
    </lineage>
</organism>
<keyword evidence="2" id="KW-0413">Isomerase</keyword>
<name>A0A0L1JRC9_9RHOB</name>
<dbReference type="Proteomes" id="UP000036938">
    <property type="component" value="Unassembled WGS sequence"/>
</dbReference>
<accession>A0A0L1JRC9</accession>
<protein>
    <recommendedName>
        <fullName evidence="6">Aldose 1-epimerase</fullName>
    </recommendedName>
</protein>
<dbReference type="PANTHER" id="PTHR10091">
    <property type="entry name" value="ALDOSE-1-EPIMERASE"/>
    <property type="match status" value="1"/>
</dbReference>
<comment type="similarity">
    <text evidence="1">Belongs to the aldose epimerase family.</text>
</comment>
<keyword evidence="5" id="KW-1185">Reference proteome</keyword>
<dbReference type="GO" id="GO:0006006">
    <property type="term" value="P:glucose metabolic process"/>
    <property type="evidence" value="ECO:0007669"/>
    <property type="project" value="TreeGrafter"/>
</dbReference>
<comment type="caution">
    <text evidence="4">The sequence shown here is derived from an EMBL/GenBank/DDBJ whole genome shotgun (WGS) entry which is preliminary data.</text>
</comment>
<gene>
    <name evidence="4" type="ORF">ATO11_11325</name>
</gene>
<dbReference type="InterPro" id="IPR008183">
    <property type="entry name" value="Aldose_1/G6P_1-epimerase"/>
</dbReference>
<evidence type="ECO:0000313" key="5">
    <source>
        <dbReference type="Proteomes" id="UP000036938"/>
    </source>
</evidence>
<dbReference type="InterPro" id="IPR011013">
    <property type="entry name" value="Gal_mutarotase_sf_dom"/>
</dbReference>
<dbReference type="Pfam" id="PF01263">
    <property type="entry name" value="Aldose_epim"/>
    <property type="match status" value="1"/>
</dbReference>
<dbReference type="CDD" id="cd09019">
    <property type="entry name" value="galactose_mutarotase_like"/>
    <property type="match status" value="1"/>
</dbReference>
<dbReference type="SUPFAM" id="SSF74650">
    <property type="entry name" value="Galactose mutarotase-like"/>
    <property type="match status" value="1"/>
</dbReference>
<dbReference type="PANTHER" id="PTHR10091:SF0">
    <property type="entry name" value="GALACTOSE MUTAROTASE"/>
    <property type="match status" value="1"/>
</dbReference>
<evidence type="ECO:0000313" key="4">
    <source>
        <dbReference type="EMBL" id="KNG93923.1"/>
    </source>
</evidence>
<reference evidence="4 5" key="1">
    <citation type="journal article" date="2015" name="Int. J. Syst. Evol. Microbiol.">
        <title>Aestuariivita atlantica sp. nov., isolated from deep sea sediment of the Atlantic Ocean.</title>
        <authorList>
            <person name="Li G."/>
            <person name="Lai Q."/>
            <person name="Du Y."/>
            <person name="Liu X."/>
            <person name="Sun F."/>
            <person name="Shao Z."/>
        </authorList>
    </citation>
    <scope>NUCLEOTIDE SEQUENCE [LARGE SCALE GENOMIC DNA]</scope>
    <source>
        <strain evidence="4 5">22II-S11-z3</strain>
    </source>
</reference>
<evidence type="ECO:0000256" key="3">
    <source>
        <dbReference type="ARBA" id="ARBA00023277"/>
    </source>
</evidence>
<dbReference type="InterPro" id="IPR014718">
    <property type="entry name" value="GH-type_carb-bd"/>
</dbReference>
<evidence type="ECO:0008006" key="6">
    <source>
        <dbReference type="Google" id="ProtNLM"/>
    </source>
</evidence>
<dbReference type="GO" id="GO:0030246">
    <property type="term" value="F:carbohydrate binding"/>
    <property type="evidence" value="ECO:0007669"/>
    <property type="project" value="InterPro"/>
</dbReference>
<dbReference type="PATRIC" id="fig|1317121.7.peg.2943"/>
<dbReference type="STRING" id="1317121.ATO11_11325"/>
<dbReference type="EMBL" id="AQQZ01000004">
    <property type="protein sequence ID" value="KNG93923.1"/>
    <property type="molecule type" value="Genomic_DNA"/>
</dbReference>
<dbReference type="Gene3D" id="2.70.98.10">
    <property type="match status" value="1"/>
</dbReference>
<dbReference type="GO" id="GO:0004034">
    <property type="term" value="F:aldose 1-epimerase activity"/>
    <property type="evidence" value="ECO:0007669"/>
    <property type="project" value="TreeGrafter"/>
</dbReference>
<dbReference type="GO" id="GO:0033499">
    <property type="term" value="P:galactose catabolic process via UDP-galactose, Leloir pathway"/>
    <property type="evidence" value="ECO:0007669"/>
    <property type="project" value="TreeGrafter"/>
</dbReference>
<evidence type="ECO:0000256" key="2">
    <source>
        <dbReference type="ARBA" id="ARBA00023235"/>
    </source>
</evidence>
<dbReference type="AlphaFoldDB" id="A0A0L1JRC9"/>
<keyword evidence="3" id="KW-0119">Carbohydrate metabolism</keyword>
<sequence length="318" mass="34151">MDPRDIETAVLETEKARITVLSIGCAIQAWEVKSRPHRSVVLGYGNPADYIANPVAMGIVIGRVANRISGGRFTLDGQTHTLPRNAGPDHIHGGPGGFGWRNWRMERDGSRAVRLTLTSEDGDQGYPGKAEASVTMTLDGAALRYDMKVTVDRPSPVNLAQHSYFNLMGDGDVMDHVLQLRASNYTPNGPDLIPLGKVAPVDGTIYDFRKPRRLGLADPDREGSDANVVLDPGEGPAATLTAPDGLRLRLWTDQPGLQVYSSVTLGPHGTPMPGPRHLPFAALCLEAQGYPDALNKGFPASIATPDAPYTQTTTIEIA</sequence>
<proteinExistence type="inferred from homology"/>
<evidence type="ECO:0000256" key="1">
    <source>
        <dbReference type="ARBA" id="ARBA00006206"/>
    </source>
</evidence>
<dbReference type="InterPro" id="IPR047215">
    <property type="entry name" value="Galactose_mutarotase-like"/>
</dbReference>